<evidence type="ECO:0000313" key="9">
    <source>
        <dbReference type="Proteomes" id="UP000265140"/>
    </source>
</evidence>
<evidence type="ECO:0000259" key="7">
    <source>
        <dbReference type="PROSITE" id="PS50240"/>
    </source>
</evidence>
<reference evidence="9" key="1">
    <citation type="journal article" date="2014" name="PLoS ONE">
        <title>The genome and linkage map of the northern pike (Esox lucius): conserved synteny revealed between the salmonid sister group and the Neoteleostei.</title>
        <authorList>
            <person name="Rondeau E.B."/>
            <person name="Minkley D.R."/>
            <person name="Leong J.S."/>
            <person name="Messmer A.M."/>
            <person name="Jantzen J.R."/>
            <person name="von Schalburg K.R."/>
            <person name="Lemon C."/>
            <person name="Bird N.H."/>
            <person name="Koop B.F."/>
        </authorList>
    </citation>
    <scope>NUCLEOTIDE SEQUENCE</scope>
</reference>
<dbReference type="InterPro" id="IPR036055">
    <property type="entry name" value="LDL_receptor-like_sf"/>
</dbReference>
<dbReference type="InterPro" id="IPR001314">
    <property type="entry name" value="Peptidase_S1A"/>
</dbReference>
<dbReference type="PRINTS" id="PR00722">
    <property type="entry name" value="CHYMOTRYPSIN"/>
</dbReference>
<sequence>MSPQTVVHKFSVLKLVGHGLSTTLSNSSDSLFIPYSSVHPSPSTPVWCLVCRRFFCSQSLAFIPVALVCDGKSDCAGGEDELNCVSCQLTNTTFPVRLVGERMVLQGFRVEAGWSTVCLGYTRCQQPGALDENVLQRIKSRDQGSLSIQIPSLKHQRARKKTVAGETPLVGSNLARNLEEWPVSRQGFSWNRGQLTTGSIEVAKADFAFSLNTPSHGKDLNRWQVVLGRTHLVRTGSISVAAIIIDKDYHAHSHDYDMAMVQLASPVITGDTVRPVCLPPHSLPLKAGDTLVVTGWGLSVLFSPGNLTSVLQSATVCLIERKVCSQSDYDLLITPRMLCAGYMEGKVDTCQGDSGGPLVFLSRSWQLVGVVSWGLGCARPGHSGVYYNKGQCIVLYKNLLVCGFYNK</sequence>
<dbReference type="Ensembl" id="ENSELUT00000006618.3">
    <property type="protein sequence ID" value="ENSELUP00000031107.3"/>
    <property type="gene ID" value="ENSELUG00000008566.3"/>
</dbReference>
<dbReference type="InParanoid" id="A0A3P8ZQT4"/>
<reference evidence="8" key="4">
    <citation type="submission" date="2025-09" db="UniProtKB">
        <authorList>
            <consortium name="Ensembl"/>
        </authorList>
    </citation>
    <scope>IDENTIFICATION</scope>
</reference>
<evidence type="ECO:0000256" key="1">
    <source>
        <dbReference type="ARBA" id="ARBA00022670"/>
    </source>
</evidence>
<dbReference type="InterPro" id="IPR033116">
    <property type="entry name" value="TRYPSIN_SER"/>
</dbReference>
<protein>
    <submittedName>
        <fullName evidence="8">Transmembrane serine protease 4b</fullName>
    </submittedName>
</protein>
<accession>A0A3P8ZQT4</accession>
<dbReference type="Pfam" id="PF00089">
    <property type="entry name" value="Trypsin"/>
    <property type="match status" value="1"/>
</dbReference>
<dbReference type="InterPro" id="IPR002172">
    <property type="entry name" value="LDrepeatLR_classA_rpt"/>
</dbReference>
<dbReference type="CDD" id="cd00112">
    <property type="entry name" value="LDLa"/>
    <property type="match status" value="1"/>
</dbReference>
<dbReference type="Proteomes" id="UP000265140">
    <property type="component" value="Chromosome 7"/>
</dbReference>
<keyword evidence="3" id="KW-0720">Serine protease</keyword>
<dbReference type="FunFam" id="2.40.10.10:FF:000002">
    <property type="entry name" value="Transmembrane protease serine"/>
    <property type="match status" value="1"/>
</dbReference>
<dbReference type="PROSITE" id="PS00135">
    <property type="entry name" value="TRYPSIN_SER"/>
    <property type="match status" value="1"/>
</dbReference>
<evidence type="ECO:0000256" key="6">
    <source>
        <dbReference type="PROSITE-ProRule" id="PRU00124"/>
    </source>
</evidence>
<dbReference type="Gene3D" id="4.10.400.10">
    <property type="entry name" value="Low-density Lipoprotein Receptor"/>
    <property type="match status" value="1"/>
</dbReference>
<dbReference type="SMART" id="SM00020">
    <property type="entry name" value="Tryp_SPc"/>
    <property type="match status" value="1"/>
</dbReference>
<keyword evidence="1" id="KW-0645">Protease</keyword>
<feature type="disulfide bond" evidence="6">
    <location>
        <begin position="69"/>
        <end position="84"/>
    </location>
</feature>
<reference evidence="8" key="3">
    <citation type="submission" date="2025-08" db="UniProtKB">
        <authorList>
            <consortium name="Ensembl"/>
        </authorList>
    </citation>
    <scope>IDENTIFICATION</scope>
</reference>
<reference evidence="8" key="2">
    <citation type="submission" date="2020-02" db="EMBL/GenBank/DDBJ databases">
        <title>Esox lucius (northern pike) genome, fEsoLuc1, primary haplotype.</title>
        <authorList>
            <person name="Myers G."/>
            <person name="Karagic N."/>
            <person name="Meyer A."/>
            <person name="Pippel M."/>
            <person name="Reichard M."/>
            <person name="Winkler S."/>
            <person name="Tracey A."/>
            <person name="Sims Y."/>
            <person name="Howe K."/>
            <person name="Rhie A."/>
            <person name="Formenti G."/>
            <person name="Durbin R."/>
            <person name="Fedrigo O."/>
            <person name="Jarvis E.D."/>
        </authorList>
    </citation>
    <scope>NUCLEOTIDE SEQUENCE [LARGE SCALE GENOMIC DNA]</scope>
</reference>
<keyword evidence="9" id="KW-1185">Reference proteome</keyword>
<evidence type="ECO:0000256" key="4">
    <source>
        <dbReference type="ARBA" id="ARBA00023157"/>
    </source>
</evidence>
<keyword evidence="4 6" id="KW-1015">Disulfide bond</keyword>
<proteinExistence type="inferred from homology"/>
<dbReference type="SUPFAM" id="SSF57424">
    <property type="entry name" value="LDL receptor-like module"/>
    <property type="match status" value="1"/>
</dbReference>
<name>A0A3P8ZQT4_ESOLU</name>
<organism evidence="8 9">
    <name type="scientific">Esox lucius</name>
    <name type="common">Northern pike</name>
    <dbReference type="NCBI Taxonomy" id="8010"/>
    <lineage>
        <taxon>Eukaryota</taxon>
        <taxon>Metazoa</taxon>
        <taxon>Chordata</taxon>
        <taxon>Craniata</taxon>
        <taxon>Vertebrata</taxon>
        <taxon>Euteleostomi</taxon>
        <taxon>Actinopterygii</taxon>
        <taxon>Neopterygii</taxon>
        <taxon>Teleostei</taxon>
        <taxon>Protacanthopterygii</taxon>
        <taxon>Esociformes</taxon>
        <taxon>Esocidae</taxon>
        <taxon>Esox</taxon>
    </lineage>
</organism>
<dbReference type="CDD" id="cd00190">
    <property type="entry name" value="Tryp_SPc"/>
    <property type="match status" value="1"/>
</dbReference>
<dbReference type="AlphaFoldDB" id="A0A3P8ZQT4"/>
<feature type="domain" description="Peptidase S1" evidence="7">
    <location>
        <begin position="169"/>
        <end position="407"/>
    </location>
</feature>
<dbReference type="GO" id="GO:0004252">
    <property type="term" value="F:serine-type endopeptidase activity"/>
    <property type="evidence" value="ECO:0007669"/>
    <property type="project" value="InterPro"/>
</dbReference>
<comment type="similarity">
    <text evidence="5">Belongs to the peptidase S1 family. CLIP subfamily.</text>
</comment>
<dbReference type="InterPro" id="IPR009003">
    <property type="entry name" value="Peptidase_S1_PA"/>
</dbReference>
<dbReference type="PANTHER" id="PTHR24252">
    <property type="entry name" value="ACROSIN-RELATED"/>
    <property type="match status" value="1"/>
</dbReference>
<evidence type="ECO:0000256" key="5">
    <source>
        <dbReference type="ARBA" id="ARBA00024195"/>
    </source>
</evidence>
<comment type="caution">
    <text evidence="6">Lacks conserved residue(s) required for the propagation of feature annotation.</text>
</comment>
<dbReference type="PROSITE" id="PS50240">
    <property type="entry name" value="TRYPSIN_DOM"/>
    <property type="match status" value="1"/>
</dbReference>
<dbReference type="SUPFAM" id="SSF50494">
    <property type="entry name" value="Trypsin-like serine proteases"/>
    <property type="match status" value="1"/>
</dbReference>
<dbReference type="Gene3D" id="2.40.10.10">
    <property type="entry name" value="Trypsin-like serine proteases"/>
    <property type="match status" value="2"/>
</dbReference>
<dbReference type="PROSITE" id="PS50068">
    <property type="entry name" value="LDLRA_2"/>
    <property type="match status" value="1"/>
</dbReference>
<dbReference type="GO" id="GO:0006508">
    <property type="term" value="P:proteolysis"/>
    <property type="evidence" value="ECO:0007669"/>
    <property type="project" value="UniProtKB-KW"/>
</dbReference>
<keyword evidence="2" id="KW-0378">Hydrolase</keyword>
<evidence type="ECO:0000313" key="8">
    <source>
        <dbReference type="Ensembl" id="ENSELUP00000031107.3"/>
    </source>
</evidence>
<evidence type="ECO:0000256" key="2">
    <source>
        <dbReference type="ARBA" id="ARBA00022801"/>
    </source>
</evidence>
<dbReference type="InterPro" id="IPR043504">
    <property type="entry name" value="Peptidase_S1_PA_chymotrypsin"/>
</dbReference>
<dbReference type="Bgee" id="ENSELUG00000008566">
    <property type="expression patterns" value="Expressed in stomach and 4 other cell types or tissues"/>
</dbReference>
<dbReference type="Pfam" id="PF00057">
    <property type="entry name" value="Ldl_recept_a"/>
    <property type="match status" value="1"/>
</dbReference>
<evidence type="ECO:0000256" key="3">
    <source>
        <dbReference type="ARBA" id="ARBA00022825"/>
    </source>
</evidence>
<dbReference type="PANTHER" id="PTHR24252:SF7">
    <property type="entry name" value="HYALIN"/>
    <property type="match status" value="1"/>
</dbReference>
<dbReference type="InterPro" id="IPR001254">
    <property type="entry name" value="Trypsin_dom"/>
</dbReference>
<dbReference type="SMART" id="SM00192">
    <property type="entry name" value="LDLa"/>
    <property type="match status" value="1"/>
</dbReference>
<dbReference type="GeneTree" id="ENSGT00940000155418"/>